<protein>
    <submittedName>
        <fullName evidence="2">Phenazine biosynthesis protein PhzF</fullName>
    </submittedName>
</protein>
<evidence type="ECO:0000313" key="2">
    <source>
        <dbReference type="EMBL" id="ATE54472.1"/>
    </source>
</evidence>
<dbReference type="EMBL" id="CP023445">
    <property type="protein sequence ID" value="ATE54472.1"/>
    <property type="molecule type" value="Genomic_DNA"/>
</dbReference>
<dbReference type="AlphaFoldDB" id="A0A290Z664"/>
<dbReference type="PIRSF" id="PIRSF016184">
    <property type="entry name" value="PhzC_PhzF"/>
    <property type="match status" value="1"/>
</dbReference>
<dbReference type="RefSeq" id="WP_096493650.1">
    <property type="nucleotide sequence ID" value="NZ_CP023445.1"/>
</dbReference>
<name>A0A290Z664_9PSEU</name>
<accession>A0A290Z664</accession>
<evidence type="ECO:0000256" key="1">
    <source>
        <dbReference type="PIRSR" id="PIRSR016184-1"/>
    </source>
</evidence>
<dbReference type="PANTHER" id="PTHR13774:SF32">
    <property type="entry name" value="ANTISENSE-ENHANCING SEQUENCE 1"/>
    <property type="match status" value="1"/>
</dbReference>
<dbReference type="GO" id="GO:0005737">
    <property type="term" value="C:cytoplasm"/>
    <property type="evidence" value="ECO:0007669"/>
    <property type="project" value="TreeGrafter"/>
</dbReference>
<dbReference type="Pfam" id="PF02567">
    <property type="entry name" value="PhzC-PhzF"/>
    <property type="match status" value="1"/>
</dbReference>
<dbReference type="GO" id="GO:0016853">
    <property type="term" value="F:isomerase activity"/>
    <property type="evidence" value="ECO:0007669"/>
    <property type="project" value="TreeGrafter"/>
</dbReference>
<feature type="active site" evidence="1">
    <location>
        <position position="46"/>
    </location>
</feature>
<sequence length="276" mass="28880">MSRWFSQVDVFAGTSLRGNPVAVVGDAEGLSDAELARFARWTNLSETVFLLPPTGPADYRVRIFTPSGELPFAGHPTLGACHAWAERFGADKPVVTQECEAGLVRVRRTEGGLAFAAPPLTRSGPVDADLRAHLAEVLDLPVVDAAHVDNGPGWIAVLAPDAGSVLGARVPTARELADAPALGLVGPHPPGSPHLVEVRALFVEGDRVTEDPVTGSLNAGVARWLVDTGRAPDRYAAHQGTVVGADGHVLVERDADDELWIGGATTTVVTGHVALD</sequence>
<dbReference type="SUPFAM" id="SSF54506">
    <property type="entry name" value="Diaminopimelate epimerase-like"/>
    <property type="match status" value="1"/>
</dbReference>
<reference evidence="2" key="1">
    <citation type="submission" date="2017-09" db="EMBL/GenBank/DDBJ databases">
        <title>Complete Genome Sequence of ansamitocin-producing Bacterium Actinosynnema pretiosum X47.</title>
        <authorList>
            <person name="Cao G."/>
            <person name="Zong G."/>
            <person name="Zhong C."/>
            <person name="Fu J."/>
        </authorList>
    </citation>
    <scope>NUCLEOTIDE SEQUENCE [LARGE SCALE GENOMIC DNA]</scope>
    <source>
        <strain evidence="2">X47</strain>
    </source>
</reference>
<dbReference type="Proteomes" id="UP000218505">
    <property type="component" value="Chromosome"/>
</dbReference>
<dbReference type="InterPro" id="IPR003719">
    <property type="entry name" value="Phenazine_PhzF-like"/>
</dbReference>
<keyword evidence="3" id="KW-1185">Reference proteome</keyword>
<dbReference type="KEGG" id="apre:CNX65_15215"/>
<dbReference type="NCBIfam" id="TIGR00654">
    <property type="entry name" value="PhzF_family"/>
    <property type="match status" value="1"/>
</dbReference>
<proteinExistence type="predicted"/>
<evidence type="ECO:0000313" key="3">
    <source>
        <dbReference type="Proteomes" id="UP000218505"/>
    </source>
</evidence>
<dbReference type="Gene3D" id="3.10.310.10">
    <property type="entry name" value="Diaminopimelate Epimerase, Chain A, domain 1"/>
    <property type="match status" value="2"/>
</dbReference>
<organism evidence="2 3">
    <name type="scientific">Actinosynnema pretiosum</name>
    <dbReference type="NCBI Taxonomy" id="42197"/>
    <lineage>
        <taxon>Bacteria</taxon>
        <taxon>Bacillati</taxon>
        <taxon>Actinomycetota</taxon>
        <taxon>Actinomycetes</taxon>
        <taxon>Pseudonocardiales</taxon>
        <taxon>Pseudonocardiaceae</taxon>
        <taxon>Actinosynnema</taxon>
    </lineage>
</organism>
<dbReference type="PANTHER" id="PTHR13774">
    <property type="entry name" value="PHENAZINE BIOSYNTHESIS PROTEIN"/>
    <property type="match status" value="1"/>
</dbReference>
<gene>
    <name evidence="2" type="ORF">CNX65_15215</name>
</gene>